<dbReference type="Proteomes" id="UP001162992">
    <property type="component" value="Chromosome 13"/>
</dbReference>
<protein>
    <submittedName>
        <fullName evidence="1">Uncharacterized protein</fullName>
    </submittedName>
</protein>
<comment type="caution">
    <text evidence="1">The sequence shown here is derived from an EMBL/GenBank/DDBJ whole genome shotgun (WGS) entry which is preliminary data.</text>
</comment>
<evidence type="ECO:0000313" key="2">
    <source>
        <dbReference type="Proteomes" id="UP001162992"/>
    </source>
</evidence>
<organism evidence="1 2">
    <name type="scientific">Diphasiastrum complanatum</name>
    <name type="common">Issler's clubmoss</name>
    <name type="synonym">Lycopodium complanatum</name>
    <dbReference type="NCBI Taxonomy" id="34168"/>
    <lineage>
        <taxon>Eukaryota</taxon>
        <taxon>Viridiplantae</taxon>
        <taxon>Streptophyta</taxon>
        <taxon>Embryophyta</taxon>
        <taxon>Tracheophyta</taxon>
        <taxon>Lycopodiopsida</taxon>
        <taxon>Lycopodiales</taxon>
        <taxon>Lycopodiaceae</taxon>
        <taxon>Lycopodioideae</taxon>
        <taxon>Diphasiastrum</taxon>
    </lineage>
</organism>
<sequence length="453" mass="51076">MSFRRTLSFHERALQNGSPFSLSSSPIHGASPMASPRSNAVVASVTSLSQSEGISRFSYLLFSATLPFSWLKVSHRQTTSERSKSKGYILKKPLLQLLICFCLGFAIGLIPFGQNDFLSSTTSALGIRLQRREDFAVEWRGFAITLQRKASKLTGREQETVSKEAEDLEFSSNHSVRSYNADSLRSKMMETSTGKGSSVYQKLLIVITPTYTRPFQALYLTRLAHTLKLVPPPLLWLVVEAPVQSLETAGLLRNTGVLYRHLVCTKNISSMKDRGIQQRNIALAHIERHQLDGIVYFANDDNVYTLGLFQQLREIKRVGTWPVGMLAHSKSKTILEGPVCEGNTVIGWHTSEKSKRLRRFHVDMSGFGFNSSLLWDPQTWHRPTQESIRDLDTIKEGLQETTFIEQLVEDESQMEGLPSGCSKVMVWHLHLEAQGSIYPSGWTLERNLEPTFH</sequence>
<gene>
    <name evidence="1" type="ORF">O6H91_13G053800</name>
</gene>
<proteinExistence type="predicted"/>
<accession>A0ACC2BUT7</accession>
<name>A0ACC2BUT7_DIPCM</name>
<reference evidence="2" key="1">
    <citation type="journal article" date="2024" name="Proc. Natl. Acad. Sci. U.S.A.">
        <title>Extraordinary preservation of gene collinearity over three hundred million years revealed in homosporous lycophytes.</title>
        <authorList>
            <person name="Li C."/>
            <person name="Wickell D."/>
            <person name="Kuo L.Y."/>
            <person name="Chen X."/>
            <person name="Nie B."/>
            <person name="Liao X."/>
            <person name="Peng D."/>
            <person name="Ji J."/>
            <person name="Jenkins J."/>
            <person name="Williams M."/>
            <person name="Shu S."/>
            <person name="Plott C."/>
            <person name="Barry K."/>
            <person name="Rajasekar S."/>
            <person name="Grimwood J."/>
            <person name="Han X."/>
            <person name="Sun S."/>
            <person name="Hou Z."/>
            <person name="He W."/>
            <person name="Dai G."/>
            <person name="Sun C."/>
            <person name="Schmutz J."/>
            <person name="Leebens-Mack J.H."/>
            <person name="Li F.W."/>
            <person name="Wang L."/>
        </authorList>
    </citation>
    <scope>NUCLEOTIDE SEQUENCE [LARGE SCALE GENOMIC DNA]</scope>
    <source>
        <strain evidence="2">cv. PW_Plant_1</strain>
    </source>
</reference>
<keyword evidence="2" id="KW-1185">Reference proteome</keyword>
<dbReference type="EMBL" id="CM055104">
    <property type="protein sequence ID" value="KAJ7533526.1"/>
    <property type="molecule type" value="Genomic_DNA"/>
</dbReference>
<evidence type="ECO:0000313" key="1">
    <source>
        <dbReference type="EMBL" id="KAJ7533526.1"/>
    </source>
</evidence>